<gene>
    <name evidence="3" type="ORF">Rhe02_48190</name>
</gene>
<keyword evidence="4" id="KW-1185">Reference proteome</keyword>
<protein>
    <submittedName>
        <fullName evidence="3">Uncharacterized protein</fullName>
    </submittedName>
</protein>
<evidence type="ECO:0000313" key="4">
    <source>
        <dbReference type="Proteomes" id="UP000612899"/>
    </source>
</evidence>
<keyword evidence="2" id="KW-0812">Transmembrane</keyword>
<evidence type="ECO:0000256" key="1">
    <source>
        <dbReference type="SAM" id="MobiDB-lite"/>
    </source>
</evidence>
<name>A0A8J3QBE4_9ACTN</name>
<proteinExistence type="predicted"/>
<organism evidence="3 4">
    <name type="scientific">Rhizocola hellebori</name>
    <dbReference type="NCBI Taxonomy" id="1392758"/>
    <lineage>
        <taxon>Bacteria</taxon>
        <taxon>Bacillati</taxon>
        <taxon>Actinomycetota</taxon>
        <taxon>Actinomycetes</taxon>
        <taxon>Micromonosporales</taxon>
        <taxon>Micromonosporaceae</taxon>
        <taxon>Rhizocola</taxon>
    </lineage>
</organism>
<keyword evidence="2" id="KW-1133">Transmembrane helix</keyword>
<reference evidence="3" key="1">
    <citation type="submission" date="2021-01" db="EMBL/GenBank/DDBJ databases">
        <title>Whole genome shotgun sequence of Rhizocola hellebori NBRC 109834.</title>
        <authorList>
            <person name="Komaki H."/>
            <person name="Tamura T."/>
        </authorList>
    </citation>
    <scope>NUCLEOTIDE SEQUENCE</scope>
    <source>
        <strain evidence="3">NBRC 109834</strain>
    </source>
</reference>
<comment type="caution">
    <text evidence="3">The sequence shown here is derived from an EMBL/GenBank/DDBJ whole genome shotgun (WGS) entry which is preliminary data.</text>
</comment>
<feature type="region of interest" description="Disordered" evidence="1">
    <location>
        <begin position="54"/>
        <end position="116"/>
    </location>
</feature>
<dbReference type="EMBL" id="BONY01000030">
    <property type="protein sequence ID" value="GIH06752.1"/>
    <property type="molecule type" value="Genomic_DNA"/>
</dbReference>
<dbReference type="RefSeq" id="WP_203910564.1">
    <property type="nucleotide sequence ID" value="NZ_BONY01000030.1"/>
</dbReference>
<evidence type="ECO:0000256" key="2">
    <source>
        <dbReference type="SAM" id="Phobius"/>
    </source>
</evidence>
<evidence type="ECO:0000313" key="3">
    <source>
        <dbReference type="EMBL" id="GIH06752.1"/>
    </source>
</evidence>
<feature type="compositionally biased region" description="Polar residues" evidence="1">
    <location>
        <begin position="87"/>
        <end position="99"/>
    </location>
</feature>
<accession>A0A8J3QBE4</accession>
<dbReference type="AlphaFoldDB" id="A0A8J3QBE4"/>
<sequence length="217" mass="21781">MPETPDETDPFQDKGEAKQESLPAYRLKVGMTFAAGVLSIVATTALLIMISRGSDPGREQGSKPVGIDATLPPPSTNPEPSAVVSPLATSTAMPSQSRKPSTGPGTPGPGQTHVPEATSTPVVVALNSLSCTPSTVPAGQNTTCRVRLTAPAQSDMTVDLMSGSASLSVPPSVSVSIGSTEVTFDATSASDGTGDVTVTATMGTVTKTDTVTIGPAA</sequence>
<feature type="transmembrane region" description="Helical" evidence="2">
    <location>
        <begin position="29"/>
        <end position="50"/>
    </location>
</feature>
<dbReference type="Proteomes" id="UP000612899">
    <property type="component" value="Unassembled WGS sequence"/>
</dbReference>
<keyword evidence="2" id="KW-0472">Membrane</keyword>